<dbReference type="OrthoDB" id="9778567at2"/>
<dbReference type="AlphaFoldDB" id="A0A2K8KET7"/>
<dbReference type="GO" id="GO:0016787">
    <property type="term" value="F:hydrolase activity"/>
    <property type="evidence" value="ECO:0007669"/>
    <property type="project" value="UniProtKB-KW"/>
</dbReference>
<dbReference type="EMBL" id="CP024899">
    <property type="protein sequence ID" value="ATX67967.1"/>
    <property type="molecule type" value="Genomic_DNA"/>
</dbReference>
<dbReference type="InterPro" id="IPR003833">
    <property type="entry name" value="CT_C_D"/>
</dbReference>
<dbReference type="PANTHER" id="PTHR34698">
    <property type="entry name" value="5-OXOPROLINASE SUBUNIT B"/>
    <property type="match status" value="1"/>
</dbReference>
<dbReference type="SUPFAM" id="SSF160467">
    <property type="entry name" value="PH0987 N-terminal domain-like"/>
    <property type="match status" value="1"/>
</dbReference>
<evidence type="ECO:0000256" key="3">
    <source>
        <dbReference type="ARBA" id="ARBA00022840"/>
    </source>
</evidence>
<evidence type="ECO:0000256" key="2">
    <source>
        <dbReference type="ARBA" id="ARBA00022801"/>
    </source>
</evidence>
<gene>
    <name evidence="5" type="ORF">BG454_16005</name>
</gene>
<keyword evidence="6" id="KW-1185">Reference proteome</keyword>
<dbReference type="STRING" id="441209.GCA_001870665_02983"/>
<dbReference type="SUPFAM" id="SSF50891">
    <property type="entry name" value="Cyclophilin-like"/>
    <property type="match status" value="1"/>
</dbReference>
<dbReference type="Gene3D" id="3.30.1360.40">
    <property type="match status" value="1"/>
</dbReference>
<name>A0A2K8KET7_9RHOB</name>
<evidence type="ECO:0000259" key="4">
    <source>
        <dbReference type="SMART" id="SM00796"/>
    </source>
</evidence>
<dbReference type="RefSeq" id="WP_071482298.1">
    <property type="nucleotide sequence ID" value="NZ_CP024899.1"/>
</dbReference>
<dbReference type="InterPro" id="IPR029000">
    <property type="entry name" value="Cyclophilin-like_dom_sf"/>
</dbReference>
<sequence length="252" mass="27570">MTPFPDIADTLHWPRVHTIGVDGMLVCFSDRLDEAANRAALAFRKALEDADLQGVLETSTSLASVYLRFDLRMTDHAAMRAALDALLHEDDWYMATLPTGRTLWHVPAVFGTELAPQLDEAAAMAGLSPDQAISALCAEPLRVQAIGFAPGQPYLGQLPPEWDIPRQTGLTPQVPEGALAVAIRQMVLFSVSTPTGWRHVGQTALPLFRPDQPEPFTLRPGDDVQFVAVTREEFENIRRNDTLGGATSQMAD</sequence>
<dbReference type="Gene3D" id="2.40.100.10">
    <property type="entry name" value="Cyclophilin-like"/>
    <property type="match status" value="1"/>
</dbReference>
<keyword evidence="3" id="KW-0067">ATP-binding</keyword>
<dbReference type="Pfam" id="PF02682">
    <property type="entry name" value="CT_C_D"/>
    <property type="match status" value="1"/>
</dbReference>
<dbReference type="KEGG" id="rbg:BG454_16005"/>
<reference evidence="5 6" key="1">
    <citation type="submission" date="2017-11" db="EMBL/GenBank/DDBJ databases">
        <title>Revised Sequence and Annotation of the Rhodobaca barguzinensis strain alga05 Genome.</title>
        <authorList>
            <person name="Kopejtka K."/>
            <person name="Tomasch J.M."/>
            <person name="Bunk B."/>
            <person name="Koblizek M."/>
        </authorList>
    </citation>
    <scope>NUCLEOTIDE SEQUENCE [LARGE SCALE GENOMIC DNA]</scope>
    <source>
        <strain evidence="6">alga05</strain>
    </source>
</reference>
<accession>A0A2K8KET7</accession>
<dbReference type="Proteomes" id="UP000228948">
    <property type="component" value="Chromosome"/>
</dbReference>
<evidence type="ECO:0000256" key="1">
    <source>
        <dbReference type="ARBA" id="ARBA00022741"/>
    </source>
</evidence>
<keyword evidence="1" id="KW-0547">Nucleotide-binding</keyword>
<evidence type="ECO:0000313" key="5">
    <source>
        <dbReference type="EMBL" id="ATX67967.1"/>
    </source>
</evidence>
<dbReference type="SMART" id="SM00796">
    <property type="entry name" value="AHS1"/>
    <property type="match status" value="1"/>
</dbReference>
<dbReference type="InterPro" id="IPR010016">
    <property type="entry name" value="PxpB"/>
</dbReference>
<organism evidence="5 6">
    <name type="scientific">Roseinatronobacter bogoriensis subsp. barguzinensis</name>
    <dbReference type="NCBI Taxonomy" id="441209"/>
    <lineage>
        <taxon>Bacteria</taxon>
        <taxon>Pseudomonadati</taxon>
        <taxon>Pseudomonadota</taxon>
        <taxon>Alphaproteobacteria</taxon>
        <taxon>Rhodobacterales</taxon>
        <taxon>Paracoccaceae</taxon>
        <taxon>Roseinatronobacter</taxon>
    </lineage>
</organism>
<keyword evidence="2 5" id="KW-0378">Hydrolase</keyword>
<protein>
    <submittedName>
        <fullName evidence="5">Allophanate hydrolase subunit 1</fullName>
    </submittedName>
</protein>
<feature type="domain" description="Carboxyltransferase" evidence="4">
    <location>
        <begin position="14"/>
        <end position="218"/>
    </location>
</feature>
<evidence type="ECO:0000313" key="6">
    <source>
        <dbReference type="Proteomes" id="UP000228948"/>
    </source>
</evidence>
<proteinExistence type="predicted"/>
<dbReference type="GO" id="GO:0005524">
    <property type="term" value="F:ATP binding"/>
    <property type="evidence" value="ECO:0007669"/>
    <property type="project" value="UniProtKB-KW"/>
</dbReference>
<dbReference type="PANTHER" id="PTHR34698:SF2">
    <property type="entry name" value="5-OXOPROLINASE SUBUNIT B"/>
    <property type="match status" value="1"/>
</dbReference>